<sequence>MVRSRRFLATLGLVTMALVGAACSAVTQETGPMGSPVALAEGEAACEIAYGDDAAMVIGPVTPGDVASGFASDDTAFTLMVADIVELHVEKGGDSRVIGLSELTEKGVTFTRDPSFDGEDAAYTITCWRA</sequence>
<evidence type="ECO:0000313" key="1">
    <source>
        <dbReference type="EMBL" id="VAW09058.1"/>
    </source>
</evidence>
<name>A0A3B0SU64_9ZZZZ</name>
<evidence type="ECO:0008006" key="2">
    <source>
        <dbReference type="Google" id="ProtNLM"/>
    </source>
</evidence>
<dbReference type="PROSITE" id="PS51257">
    <property type="entry name" value="PROKAR_LIPOPROTEIN"/>
    <property type="match status" value="1"/>
</dbReference>
<dbReference type="AlphaFoldDB" id="A0A3B0SU64"/>
<dbReference type="EMBL" id="UOEI01000672">
    <property type="protein sequence ID" value="VAW09058.1"/>
    <property type="molecule type" value="Genomic_DNA"/>
</dbReference>
<protein>
    <recommendedName>
        <fullName evidence="2">Lipoprotein</fullName>
    </recommendedName>
</protein>
<accession>A0A3B0SU64</accession>
<proteinExistence type="predicted"/>
<organism evidence="1">
    <name type="scientific">hydrothermal vent metagenome</name>
    <dbReference type="NCBI Taxonomy" id="652676"/>
    <lineage>
        <taxon>unclassified sequences</taxon>
        <taxon>metagenomes</taxon>
        <taxon>ecological metagenomes</taxon>
    </lineage>
</organism>
<gene>
    <name evidence="1" type="ORF">MNBD_ACTINO01-1052</name>
</gene>
<reference evidence="1" key="1">
    <citation type="submission" date="2018-06" db="EMBL/GenBank/DDBJ databases">
        <authorList>
            <person name="Zhirakovskaya E."/>
        </authorList>
    </citation>
    <scope>NUCLEOTIDE SEQUENCE</scope>
</reference>